<feature type="chain" id="PRO_5038378985" description="Lipoprotein" evidence="1">
    <location>
        <begin position="19"/>
        <end position="223"/>
    </location>
</feature>
<dbReference type="Proteomes" id="UP000324106">
    <property type="component" value="Chromosome"/>
</dbReference>
<evidence type="ECO:0000313" key="3">
    <source>
        <dbReference type="Proteomes" id="UP000324106"/>
    </source>
</evidence>
<protein>
    <recommendedName>
        <fullName evidence="4">Lipoprotein</fullName>
    </recommendedName>
</protein>
<evidence type="ECO:0000313" key="2">
    <source>
        <dbReference type="EMBL" id="QES21937.1"/>
    </source>
</evidence>
<name>A0A5P2AVZ0_STRVZ</name>
<evidence type="ECO:0008006" key="4">
    <source>
        <dbReference type="Google" id="ProtNLM"/>
    </source>
</evidence>
<dbReference type="PROSITE" id="PS51257">
    <property type="entry name" value="PROKAR_LIPOPROTEIN"/>
    <property type="match status" value="1"/>
</dbReference>
<accession>A0A5P2AVZ0</accession>
<dbReference type="AlphaFoldDB" id="A0A5P2AVZ0"/>
<organism evidence="2 3">
    <name type="scientific">Streptomyces venezuelae</name>
    <dbReference type="NCBI Taxonomy" id="54571"/>
    <lineage>
        <taxon>Bacteria</taxon>
        <taxon>Bacillati</taxon>
        <taxon>Actinomycetota</taxon>
        <taxon>Actinomycetes</taxon>
        <taxon>Kitasatosporales</taxon>
        <taxon>Streptomycetaceae</taxon>
        <taxon>Streptomyces</taxon>
    </lineage>
</organism>
<proteinExistence type="predicted"/>
<keyword evidence="1" id="KW-0732">Signal</keyword>
<dbReference type="EMBL" id="CP029194">
    <property type="protein sequence ID" value="QES21937.1"/>
    <property type="molecule type" value="Genomic_DNA"/>
</dbReference>
<gene>
    <name evidence="2" type="ORF">DEJ46_24845</name>
</gene>
<feature type="signal peptide" evidence="1">
    <location>
        <begin position="1"/>
        <end position="18"/>
    </location>
</feature>
<evidence type="ECO:0000256" key="1">
    <source>
        <dbReference type="SAM" id="SignalP"/>
    </source>
</evidence>
<dbReference type="OrthoDB" id="4210708at2"/>
<reference evidence="2 3" key="1">
    <citation type="submission" date="2018-05" db="EMBL/GenBank/DDBJ databases">
        <title>Streptomyces venezuelae.</title>
        <authorList>
            <person name="Kim W."/>
            <person name="Lee N."/>
            <person name="Cho B.-K."/>
        </authorList>
    </citation>
    <scope>NUCLEOTIDE SEQUENCE [LARGE SCALE GENOMIC DNA]</scope>
    <source>
        <strain evidence="2 3">ATCC 15068</strain>
    </source>
</reference>
<sequence>MTGMRNAMAGIGAAVAVAALLTGCSGGDTGDGAEEAKGLTAAEVCRGFAKDAPTVAALTAAMGSERFRDGMSEPDKALDLLKDATEAPLADSYRPQPVKYCWLLPAEGEKDGLSIEFGPAKKAPGLNQEHAKVVTSYASGLQAYSSSGLGRLYFSCSLKEPAHDIVVEAVVHGPGGIPETDLEQRTRLITLANAAARQVSEKLGCEKDGLATGVPSPTAHPTS</sequence>